<proteinExistence type="predicted"/>
<gene>
    <name evidence="1" type="ORF">H9962_06625</name>
</gene>
<dbReference type="Proteomes" id="UP000824225">
    <property type="component" value="Unassembled WGS sequence"/>
</dbReference>
<evidence type="ECO:0000313" key="1">
    <source>
        <dbReference type="EMBL" id="HJA08845.1"/>
    </source>
</evidence>
<organism evidence="1 2">
    <name type="scientific">Candidatus Mailhella merdigallinarum</name>
    <dbReference type="NCBI Taxonomy" id="2838658"/>
    <lineage>
        <taxon>Bacteria</taxon>
        <taxon>Pseudomonadati</taxon>
        <taxon>Thermodesulfobacteriota</taxon>
        <taxon>Desulfovibrionia</taxon>
        <taxon>Desulfovibrionales</taxon>
        <taxon>Desulfovibrionaceae</taxon>
        <taxon>Mailhella</taxon>
    </lineage>
</organism>
<evidence type="ECO:0000313" key="2">
    <source>
        <dbReference type="Proteomes" id="UP000824225"/>
    </source>
</evidence>
<accession>A0A9D2HF19</accession>
<protein>
    <submittedName>
        <fullName evidence="1">Uncharacterized protein</fullName>
    </submittedName>
</protein>
<reference evidence="1" key="1">
    <citation type="journal article" date="2021" name="PeerJ">
        <title>Extensive microbial diversity within the chicken gut microbiome revealed by metagenomics and culture.</title>
        <authorList>
            <person name="Gilroy R."/>
            <person name="Ravi A."/>
            <person name="Getino M."/>
            <person name="Pursley I."/>
            <person name="Horton D.L."/>
            <person name="Alikhan N.F."/>
            <person name="Baker D."/>
            <person name="Gharbi K."/>
            <person name="Hall N."/>
            <person name="Watson M."/>
            <person name="Adriaenssens E.M."/>
            <person name="Foster-Nyarko E."/>
            <person name="Jarju S."/>
            <person name="Secka A."/>
            <person name="Antonio M."/>
            <person name="Oren A."/>
            <person name="Chaudhuri R.R."/>
            <person name="La Ragione R."/>
            <person name="Hildebrand F."/>
            <person name="Pallen M.J."/>
        </authorList>
    </citation>
    <scope>NUCLEOTIDE SEQUENCE</scope>
    <source>
        <strain evidence="1">CHK186-16707</strain>
    </source>
</reference>
<comment type="caution">
    <text evidence="1">The sequence shown here is derived from an EMBL/GenBank/DDBJ whole genome shotgun (WGS) entry which is preliminary data.</text>
</comment>
<dbReference type="EMBL" id="DXAN01000023">
    <property type="protein sequence ID" value="HJA08845.1"/>
    <property type="molecule type" value="Genomic_DNA"/>
</dbReference>
<sequence>MIDAFKKRGMAATAVTALPEQTLVSPAGKACVLPWDLLVLEMNLSEKSVAERHTVPGIVQSLAPLALLVDWQRAERNLEIPAEGLRRLFFRLTASCAKRGALAAYDASGGLEGVVYEWRRQGRVVARQSCLGGCVGMALIAWKQRPSAVE</sequence>
<name>A0A9D2HF19_9BACT</name>
<dbReference type="AlphaFoldDB" id="A0A9D2HF19"/>
<reference evidence="1" key="2">
    <citation type="submission" date="2021-04" db="EMBL/GenBank/DDBJ databases">
        <authorList>
            <person name="Gilroy R."/>
        </authorList>
    </citation>
    <scope>NUCLEOTIDE SEQUENCE</scope>
    <source>
        <strain evidence="1">CHK186-16707</strain>
    </source>
</reference>